<gene>
    <name evidence="1" type="ORF">ASN18_2749</name>
</gene>
<dbReference type="RefSeq" id="WP_085053371.1">
    <property type="nucleotide sequence ID" value="NZ_LNQR01000106.1"/>
</dbReference>
<dbReference type="EMBL" id="LNQR01000106">
    <property type="protein sequence ID" value="KWT79391.1"/>
    <property type="molecule type" value="Genomic_DNA"/>
</dbReference>
<evidence type="ECO:0008006" key="3">
    <source>
        <dbReference type="Google" id="ProtNLM"/>
    </source>
</evidence>
<dbReference type="InterPro" id="IPR026349">
    <property type="entry name" value="CHP04255"/>
</dbReference>
<dbReference type="NCBIfam" id="TIGR04255">
    <property type="entry name" value="sporadTIGR04255"/>
    <property type="match status" value="1"/>
</dbReference>
<reference evidence="1 2" key="1">
    <citation type="submission" date="2015-11" db="EMBL/GenBank/DDBJ databases">
        <authorList>
            <person name="Lin W."/>
        </authorList>
    </citation>
    <scope>NUCLEOTIDE SEQUENCE [LARGE SCALE GENOMIC DNA]</scope>
    <source>
        <strain evidence="1 2">HCH-1</strain>
    </source>
</reference>
<keyword evidence="2" id="KW-1185">Reference proteome</keyword>
<name>A0ABR5SG10_9BACT</name>
<proteinExistence type="predicted"/>
<comment type="caution">
    <text evidence="1">The sequence shown here is derived from an EMBL/GenBank/DDBJ whole genome shotgun (WGS) entry which is preliminary data.</text>
</comment>
<dbReference type="Proteomes" id="UP000060487">
    <property type="component" value="Unassembled WGS sequence"/>
</dbReference>
<evidence type="ECO:0000313" key="2">
    <source>
        <dbReference type="Proteomes" id="UP000060487"/>
    </source>
</evidence>
<evidence type="ECO:0000313" key="1">
    <source>
        <dbReference type="EMBL" id="KWT79391.1"/>
    </source>
</evidence>
<protein>
    <recommendedName>
        <fullName evidence="3">TIGR04255 family protein</fullName>
    </recommendedName>
</protein>
<sequence length="238" mass="27501">MPKKVTSEPYPNSSLVEVIFEIQFPEEPVIECKRDIFYESVRSEYSQVLVPQTKTGGVVVLEPYIFERRDKSSGLMLAMNRFSFYCRKYQGFAEFKKMFLKILRGFRLAYPKIDKLTRTGFRYVNIIPFTREDGVVPFNKFLKMTIQTPASIPSQYENISLGFISKTDGGSITVRVETMLSVNQGGEAILLDLDCVKERDLIIQSVGKYLEESHSFLRQLFEDLITDDYRAFLRGDTL</sequence>
<accession>A0ABR5SG10</accession>
<organism evidence="1 2">
    <name type="scientific">Candidatus Magnetominusculus xianensis</name>
    <dbReference type="NCBI Taxonomy" id="1748249"/>
    <lineage>
        <taxon>Bacteria</taxon>
        <taxon>Pseudomonadati</taxon>
        <taxon>Nitrospirota</taxon>
        <taxon>Nitrospiria</taxon>
        <taxon>Nitrospirales</taxon>
        <taxon>Nitrospiraceae</taxon>
        <taxon>Candidatus Magnetominusculus</taxon>
    </lineage>
</organism>